<name>A0ABW7H1S9_9BURK</name>
<dbReference type="EMBL" id="JBIGIB010000004">
    <property type="protein sequence ID" value="MFG6468190.1"/>
    <property type="molecule type" value="Genomic_DNA"/>
</dbReference>
<reference evidence="2 3" key="1">
    <citation type="submission" date="2024-08" db="EMBL/GenBank/DDBJ databases">
        <authorList>
            <person name="Lu H."/>
        </authorList>
    </citation>
    <scope>NUCLEOTIDE SEQUENCE [LARGE SCALE GENOMIC DNA]</scope>
    <source>
        <strain evidence="2 3">BYS87W</strain>
    </source>
</reference>
<dbReference type="InterPro" id="IPR009492">
    <property type="entry name" value="TniQ"/>
</dbReference>
<feature type="domain" description="TniQ" evidence="1">
    <location>
        <begin position="2"/>
        <end position="120"/>
    </location>
</feature>
<gene>
    <name evidence="2" type="ORF">ACG01O_16305</name>
</gene>
<dbReference type="RefSeq" id="WP_394386354.1">
    <property type="nucleotide sequence ID" value="NZ_JBIGIB010000004.1"/>
</dbReference>
<accession>A0ABW7H1S9</accession>
<comment type="caution">
    <text evidence="2">The sequence shown here is derived from an EMBL/GenBank/DDBJ whole genome shotgun (WGS) entry which is preliminary data.</text>
</comment>
<evidence type="ECO:0000259" key="1">
    <source>
        <dbReference type="Pfam" id="PF06527"/>
    </source>
</evidence>
<organism evidence="2 3">
    <name type="scientific">Pelomonas baiyunensis</name>
    <dbReference type="NCBI Taxonomy" id="3299026"/>
    <lineage>
        <taxon>Bacteria</taxon>
        <taxon>Pseudomonadati</taxon>
        <taxon>Pseudomonadota</taxon>
        <taxon>Betaproteobacteria</taxon>
        <taxon>Burkholderiales</taxon>
        <taxon>Sphaerotilaceae</taxon>
        <taxon>Roseateles</taxon>
    </lineage>
</organism>
<evidence type="ECO:0000313" key="2">
    <source>
        <dbReference type="EMBL" id="MFG6468190.1"/>
    </source>
</evidence>
<evidence type="ECO:0000313" key="3">
    <source>
        <dbReference type="Proteomes" id="UP001606303"/>
    </source>
</evidence>
<sequence>MPLESPASWLTRATLRQGTTVLRMVRYLGWMSRDLDQWFADFYADGVPSDVPELRRLQVALRVMKAFKASGLASERLLLFDGRKCRYRYCPRCLATDPSPYFRIHWRFACWLYCPDHSCQMRDTCPACDRFVRLPVSLVTAGPKGSGIAELSECAVCGHALSDSRAAPIGTSLAHDSPQVQMHYANGRAVLAALYHGGFRLSPTGANLPLKSLRTLDREGLIPSRLAEE</sequence>
<keyword evidence="3" id="KW-1185">Reference proteome</keyword>
<proteinExistence type="predicted"/>
<dbReference type="Proteomes" id="UP001606303">
    <property type="component" value="Unassembled WGS sequence"/>
</dbReference>
<protein>
    <submittedName>
        <fullName evidence="2">TniQ family protein</fullName>
    </submittedName>
</protein>
<dbReference type="Pfam" id="PF06527">
    <property type="entry name" value="TniQ"/>
    <property type="match status" value="1"/>
</dbReference>